<reference evidence="1" key="1">
    <citation type="journal article" date="2021" name="bioRxiv">
        <title>Whole Genome Assembly and Annotation of Northern Wild Rice, Zizania palustris L., Supports a Whole Genome Duplication in the Zizania Genus.</title>
        <authorList>
            <person name="Haas M."/>
            <person name="Kono T."/>
            <person name="Macchietto M."/>
            <person name="Millas R."/>
            <person name="McGilp L."/>
            <person name="Shao M."/>
            <person name="Duquette J."/>
            <person name="Hirsch C.N."/>
            <person name="Kimball J."/>
        </authorList>
    </citation>
    <scope>NUCLEOTIDE SEQUENCE</scope>
    <source>
        <tissue evidence="1">Fresh leaf tissue</tissue>
    </source>
</reference>
<organism evidence="1 2">
    <name type="scientific">Zizania palustris</name>
    <name type="common">Northern wild rice</name>
    <dbReference type="NCBI Taxonomy" id="103762"/>
    <lineage>
        <taxon>Eukaryota</taxon>
        <taxon>Viridiplantae</taxon>
        <taxon>Streptophyta</taxon>
        <taxon>Embryophyta</taxon>
        <taxon>Tracheophyta</taxon>
        <taxon>Spermatophyta</taxon>
        <taxon>Magnoliopsida</taxon>
        <taxon>Liliopsida</taxon>
        <taxon>Poales</taxon>
        <taxon>Poaceae</taxon>
        <taxon>BOP clade</taxon>
        <taxon>Oryzoideae</taxon>
        <taxon>Oryzeae</taxon>
        <taxon>Zizaniinae</taxon>
        <taxon>Zizania</taxon>
    </lineage>
</organism>
<evidence type="ECO:0000313" key="2">
    <source>
        <dbReference type="Proteomes" id="UP000729402"/>
    </source>
</evidence>
<sequence length="139" mass="15457">MECSVLFKATPDRSLLARSHPTARSEPPAFCHLESFVARASPEARRRLPLRASRPLSLGAPFPPPPRALSLPLPARSPTWYSKGMRAKFWMVFSRSQTLRWKCRGQQLAGCSSDPTTMVGQMRFGANAHVGTHLGDRSR</sequence>
<evidence type="ECO:0000313" key="1">
    <source>
        <dbReference type="EMBL" id="KAG8062674.1"/>
    </source>
</evidence>
<proteinExistence type="predicted"/>
<dbReference type="AlphaFoldDB" id="A0A8J5VXK8"/>
<gene>
    <name evidence="1" type="ORF">GUJ93_ZPchr0003g17663</name>
</gene>
<accession>A0A8J5VXK8</accession>
<protein>
    <submittedName>
        <fullName evidence="1">Uncharacterized protein</fullName>
    </submittedName>
</protein>
<name>A0A8J5VXK8_ZIZPA</name>
<dbReference type="EMBL" id="JAAALK010000286">
    <property type="protein sequence ID" value="KAG8062674.1"/>
    <property type="molecule type" value="Genomic_DNA"/>
</dbReference>
<keyword evidence="2" id="KW-1185">Reference proteome</keyword>
<dbReference type="Proteomes" id="UP000729402">
    <property type="component" value="Unassembled WGS sequence"/>
</dbReference>
<comment type="caution">
    <text evidence="1">The sequence shown here is derived from an EMBL/GenBank/DDBJ whole genome shotgun (WGS) entry which is preliminary data.</text>
</comment>
<reference evidence="1" key="2">
    <citation type="submission" date="2021-02" db="EMBL/GenBank/DDBJ databases">
        <authorList>
            <person name="Kimball J.A."/>
            <person name="Haas M.W."/>
            <person name="Macchietto M."/>
            <person name="Kono T."/>
            <person name="Duquette J."/>
            <person name="Shao M."/>
        </authorList>
    </citation>
    <scope>NUCLEOTIDE SEQUENCE</scope>
    <source>
        <tissue evidence="1">Fresh leaf tissue</tissue>
    </source>
</reference>